<comment type="subcellular location">
    <subcellularLocation>
        <location evidence="1 7">Cell membrane</location>
        <topology evidence="1 7">Multi-pass membrane protein</topology>
    </subcellularLocation>
</comment>
<protein>
    <submittedName>
        <fullName evidence="9">Multidrug efflux SMR transporter</fullName>
    </submittedName>
</protein>
<feature type="transmembrane region" description="Helical" evidence="8">
    <location>
        <begin position="32"/>
        <end position="50"/>
    </location>
</feature>
<dbReference type="RefSeq" id="WP_275474735.1">
    <property type="nucleotide sequence ID" value="NZ_CP162940.1"/>
</dbReference>
<evidence type="ECO:0000313" key="10">
    <source>
        <dbReference type="Proteomes" id="UP001579974"/>
    </source>
</evidence>
<dbReference type="PANTHER" id="PTHR30561">
    <property type="entry name" value="SMR FAMILY PROTON-DEPENDENT DRUG EFFLUX TRANSPORTER SUGE"/>
    <property type="match status" value="1"/>
</dbReference>
<dbReference type="SUPFAM" id="SSF103481">
    <property type="entry name" value="Multidrug resistance efflux transporter EmrE"/>
    <property type="match status" value="1"/>
</dbReference>
<keyword evidence="3" id="KW-1003">Cell membrane</keyword>
<name>A0ABV5AF02_9BACL</name>
<feature type="transmembrane region" description="Helical" evidence="8">
    <location>
        <begin position="57"/>
        <end position="78"/>
    </location>
</feature>
<dbReference type="InterPro" id="IPR000390">
    <property type="entry name" value="Small_drug/metabolite_transptr"/>
</dbReference>
<evidence type="ECO:0000256" key="4">
    <source>
        <dbReference type="ARBA" id="ARBA00022692"/>
    </source>
</evidence>
<reference evidence="9 10" key="1">
    <citation type="journal article" date="2024" name="Int. J. Mol. Sci.">
        <title>Exploration of Alicyclobacillus spp. Genome in Search of Antibiotic Resistance.</title>
        <authorList>
            <person name="Bucka-Kolendo J."/>
            <person name="Kiousi D.E."/>
            <person name="Dekowska A."/>
            <person name="Mikolajczuk-Szczyrba A."/>
            <person name="Karadedos D.M."/>
            <person name="Michael P."/>
            <person name="Galanis A."/>
            <person name="Sokolowska B."/>
        </authorList>
    </citation>
    <scope>NUCLEOTIDE SEQUENCE [LARGE SCALE GENOMIC DNA]</scope>
    <source>
        <strain evidence="9 10">KKP 3000</strain>
    </source>
</reference>
<evidence type="ECO:0000313" key="9">
    <source>
        <dbReference type="EMBL" id="MFB5190651.1"/>
    </source>
</evidence>
<keyword evidence="4 7" id="KW-0812">Transmembrane</keyword>
<feature type="transmembrane region" description="Helical" evidence="8">
    <location>
        <begin position="84"/>
        <end position="102"/>
    </location>
</feature>
<keyword evidence="6 8" id="KW-0472">Membrane</keyword>
<keyword evidence="5 8" id="KW-1133">Transmembrane helix</keyword>
<evidence type="ECO:0000256" key="6">
    <source>
        <dbReference type="ARBA" id="ARBA00023136"/>
    </source>
</evidence>
<dbReference type="Proteomes" id="UP001579974">
    <property type="component" value="Unassembled WGS sequence"/>
</dbReference>
<evidence type="ECO:0000256" key="3">
    <source>
        <dbReference type="ARBA" id="ARBA00022475"/>
    </source>
</evidence>
<dbReference type="Gene3D" id="1.10.3730.20">
    <property type="match status" value="1"/>
</dbReference>
<accession>A0ABV5AF02</accession>
<gene>
    <name evidence="9" type="ORF">KKP3000_004122</name>
</gene>
<dbReference type="EMBL" id="JBDXSU010000006">
    <property type="protein sequence ID" value="MFB5190651.1"/>
    <property type="molecule type" value="Genomic_DNA"/>
</dbReference>
<sequence>MAWIYLFFGIVAEVCGTTSMKLSRGFSKLTPSIALFVFYGLSLVLVNLALKRLEVSVAYAVWSAVGTAIMATIGILYFKEPFSVLKVASLALIVLGVIGLNLSSR</sequence>
<comment type="similarity">
    <text evidence="7">Belongs to the drug/metabolite transporter (DMT) superfamily. Small multidrug resistance (SMR) (TC 2.A.7.1) family.</text>
</comment>
<dbReference type="InterPro" id="IPR037185">
    <property type="entry name" value="EmrE-like"/>
</dbReference>
<dbReference type="PANTHER" id="PTHR30561:SF1">
    <property type="entry name" value="MULTIDRUG TRANSPORTER EMRE"/>
    <property type="match status" value="1"/>
</dbReference>
<evidence type="ECO:0000256" key="1">
    <source>
        <dbReference type="ARBA" id="ARBA00004651"/>
    </source>
</evidence>
<keyword evidence="2" id="KW-0813">Transport</keyword>
<evidence type="ECO:0000256" key="5">
    <source>
        <dbReference type="ARBA" id="ARBA00022989"/>
    </source>
</evidence>
<evidence type="ECO:0000256" key="8">
    <source>
        <dbReference type="SAM" id="Phobius"/>
    </source>
</evidence>
<comment type="caution">
    <text evidence="9">The sequence shown here is derived from an EMBL/GenBank/DDBJ whole genome shotgun (WGS) entry which is preliminary data.</text>
</comment>
<organism evidence="9 10">
    <name type="scientific">Alicyclobacillus fastidiosus</name>
    <dbReference type="NCBI Taxonomy" id="392011"/>
    <lineage>
        <taxon>Bacteria</taxon>
        <taxon>Bacillati</taxon>
        <taxon>Bacillota</taxon>
        <taxon>Bacilli</taxon>
        <taxon>Bacillales</taxon>
        <taxon>Alicyclobacillaceae</taxon>
        <taxon>Alicyclobacillus</taxon>
    </lineage>
</organism>
<evidence type="ECO:0000256" key="7">
    <source>
        <dbReference type="RuleBase" id="RU003942"/>
    </source>
</evidence>
<dbReference type="Pfam" id="PF00893">
    <property type="entry name" value="Multi_Drug_Res"/>
    <property type="match status" value="1"/>
</dbReference>
<evidence type="ECO:0000256" key="2">
    <source>
        <dbReference type="ARBA" id="ARBA00022448"/>
    </source>
</evidence>
<proteinExistence type="inferred from homology"/>
<dbReference type="InterPro" id="IPR045324">
    <property type="entry name" value="Small_multidrug_res"/>
</dbReference>
<keyword evidence="10" id="KW-1185">Reference proteome</keyword>